<dbReference type="GeneID" id="303194256"/>
<feature type="transmembrane region" description="Helical" evidence="1">
    <location>
        <begin position="305"/>
        <end position="324"/>
    </location>
</feature>
<name>A0A7V8MZG0_9LACT</name>
<feature type="transmembrane region" description="Helical" evidence="1">
    <location>
        <begin position="344"/>
        <end position="364"/>
    </location>
</feature>
<dbReference type="RefSeq" id="WP_180745944.1">
    <property type="nucleotide sequence ID" value="NZ_CBCRWQ010000001.1"/>
</dbReference>
<reference evidence="2 3" key="1">
    <citation type="submission" date="2020-07" db="EMBL/GenBank/DDBJ databases">
        <authorList>
            <person name="Hilgarth M."/>
            <person name="Werum V."/>
            <person name="Vogel R.F."/>
        </authorList>
    </citation>
    <scope>NUCLEOTIDE SEQUENCE [LARGE SCALE GENOMIC DNA]</scope>
    <source>
        <strain evidence="2 3">DSM 28961</strain>
    </source>
</reference>
<dbReference type="EMBL" id="JACBNY010000002">
    <property type="protein sequence ID" value="MBA0015904.1"/>
    <property type="molecule type" value="Genomic_DNA"/>
</dbReference>
<evidence type="ECO:0000313" key="2">
    <source>
        <dbReference type="EMBL" id="MBA0015904.1"/>
    </source>
</evidence>
<dbReference type="Proteomes" id="UP000530186">
    <property type="component" value="Unassembled WGS sequence"/>
</dbReference>
<feature type="transmembrane region" description="Helical" evidence="1">
    <location>
        <begin position="376"/>
        <end position="394"/>
    </location>
</feature>
<comment type="caution">
    <text evidence="2">The sequence shown here is derived from an EMBL/GenBank/DDBJ whole genome shotgun (WGS) entry which is preliminary data.</text>
</comment>
<feature type="transmembrane region" description="Helical" evidence="1">
    <location>
        <begin position="15"/>
        <end position="33"/>
    </location>
</feature>
<feature type="transmembrane region" description="Helical" evidence="1">
    <location>
        <begin position="153"/>
        <end position="176"/>
    </location>
</feature>
<dbReference type="AlphaFoldDB" id="A0A7V8MZG0"/>
<feature type="transmembrane region" description="Helical" evidence="1">
    <location>
        <begin position="273"/>
        <end position="299"/>
    </location>
</feature>
<feature type="transmembrane region" description="Helical" evidence="1">
    <location>
        <begin position="241"/>
        <end position="266"/>
    </location>
</feature>
<keyword evidence="1" id="KW-0812">Transmembrane</keyword>
<proteinExistence type="predicted"/>
<evidence type="ECO:0000256" key="1">
    <source>
        <dbReference type="SAM" id="Phobius"/>
    </source>
</evidence>
<keyword evidence="1" id="KW-0472">Membrane</keyword>
<accession>A0A7V8MZG0</accession>
<keyword evidence="3" id="KW-1185">Reference proteome</keyword>
<gene>
    <name evidence="2" type="ORF">HZR21_01885</name>
</gene>
<evidence type="ECO:0000313" key="3">
    <source>
        <dbReference type="Proteomes" id="UP000530186"/>
    </source>
</evidence>
<feature type="transmembrane region" description="Helical" evidence="1">
    <location>
        <begin position="197"/>
        <end position="221"/>
    </location>
</feature>
<organism evidence="2 3">
    <name type="scientific">Pseudolactococcus laudensis</name>
    <dbReference type="NCBI Taxonomy" id="1494461"/>
    <lineage>
        <taxon>Bacteria</taxon>
        <taxon>Bacillati</taxon>
        <taxon>Bacillota</taxon>
        <taxon>Bacilli</taxon>
        <taxon>Lactobacillales</taxon>
        <taxon>Streptococcaceae</taxon>
        <taxon>Pseudolactococcus</taxon>
    </lineage>
</organism>
<sequence length="404" mass="45957">MKNVMTAYYRLRKGWLIAFYSLIILAGMVGMVVDSGNWHTWEKQFDKYFSAKAYHEIRDYLGTEQVSHADVYEKYENANDYLNLIGFRGDIEGPEKPGEPRASIYYKLMPAKFETFREHQLAYYAPTDKHAYKYDFLSINQIWVSRPGESIEVSLNAVALIGAPLLVIVAVFSLMLMFDQWKKLPSFIRSRTGHAGLLLGAQAIYWAIIPFVLAGVMSVVTQLTRSLFIPEKFVTVPWAAILNYSADFLAQMILFAILAGFVHALVGNPIYKVITFICALCALGLSISVFHDLTGIGILNNFNQFSYFVYFMIGGVLILATVWLQSKYSLKQDSSYIRLPKLRLAFYLVIVFFAIFDFLVPLLALRGNNWNAMDSVIHVVVPVVFVVLFAKLVLNKDIRHLVLK</sequence>
<keyword evidence="1" id="KW-1133">Transmembrane helix</keyword>
<protein>
    <submittedName>
        <fullName evidence="2">Uncharacterized protein</fullName>
    </submittedName>
</protein>